<dbReference type="Pfam" id="PF04203">
    <property type="entry name" value="Sortase"/>
    <property type="match status" value="1"/>
</dbReference>
<dbReference type="CDD" id="cd05829">
    <property type="entry name" value="Sortase_F"/>
    <property type="match status" value="1"/>
</dbReference>
<keyword evidence="2" id="KW-1185">Reference proteome</keyword>
<proteinExistence type="predicted"/>
<dbReference type="InterPro" id="IPR005754">
    <property type="entry name" value="Sortase"/>
</dbReference>
<reference evidence="1 2" key="1">
    <citation type="submission" date="2020-11" db="EMBL/GenBank/DDBJ databases">
        <title>Pseudonocardia abyssalis sp. nov. and Pseudonocardia oceani sp. nov., description and phylogenomic analysis of two novel actinomycetes isolated from the deep Southern Ocean.</title>
        <authorList>
            <person name="Parra J."/>
        </authorList>
    </citation>
    <scope>NUCLEOTIDE SEQUENCE [LARGE SCALE GENOMIC DNA]</scope>
    <source>
        <strain evidence="2">KRD185</strain>
    </source>
</reference>
<comment type="caution">
    <text evidence="1">The sequence shown here is derived from an EMBL/GenBank/DDBJ whole genome shotgun (WGS) entry which is preliminary data.</text>
</comment>
<dbReference type="PROSITE" id="PS51257">
    <property type="entry name" value="PROKAR_LIPOPROTEIN"/>
    <property type="match status" value="1"/>
</dbReference>
<accession>A0ABS6UD74</accession>
<organism evidence="1 2">
    <name type="scientific">Pseudonocardia oceani</name>
    <dbReference type="NCBI Taxonomy" id="2792013"/>
    <lineage>
        <taxon>Bacteria</taxon>
        <taxon>Bacillati</taxon>
        <taxon>Actinomycetota</taxon>
        <taxon>Actinomycetes</taxon>
        <taxon>Pseudonocardiales</taxon>
        <taxon>Pseudonocardiaceae</taxon>
        <taxon>Pseudonocardia</taxon>
    </lineage>
</organism>
<gene>
    <name evidence="1" type="ORF">I4I82_19410</name>
</gene>
<evidence type="ECO:0000313" key="1">
    <source>
        <dbReference type="EMBL" id="MBW0129836.1"/>
    </source>
</evidence>
<evidence type="ECO:0000313" key="2">
    <source>
        <dbReference type="Proteomes" id="UP000694300"/>
    </source>
</evidence>
<protein>
    <submittedName>
        <fullName evidence="1">Class F sortase</fullName>
    </submittedName>
</protein>
<dbReference type="EMBL" id="JADQDF010000001">
    <property type="protein sequence ID" value="MBW0129836.1"/>
    <property type="molecule type" value="Genomic_DNA"/>
</dbReference>
<name>A0ABS6UD74_9PSEU</name>
<sequence>MRRPSVRRWPALLAAGAGLACLVAGSALLLTGAGAADVGVVPPVVVSALPPAPGAPPTPGTTPVAVEIPGRAVRAPVVPVGTAATGAMELPADPRAVGWWSPGPLVGGRGAAVLAGHVDTAEIGLGAFAVLREVEPGEEVVVRGTDGRELRYVVAARREYRKAELPADLFTGDGPPGLVLITCGGKFDRATGHYEDNVVVHAVPA</sequence>
<dbReference type="RefSeq" id="WP_218595926.1">
    <property type="nucleotide sequence ID" value="NZ_JADQDF010000001.1"/>
</dbReference>
<dbReference type="InterPro" id="IPR042001">
    <property type="entry name" value="Sortase_F"/>
</dbReference>
<dbReference type="Proteomes" id="UP000694300">
    <property type="component" value="Unassembled WGS sequence"/>
</dbReference>